<organism evidence="1 2">
    <name type="scientific">Candidatus Campbellbacteria bacterium RIFCSPHIGHO2_12_FULL_35_10</name>
    <dbReference type="NCBI Taxonomy" id="1797578"/>
    <lineage>
        <taxon>Bacteria</taxon>
        <taxon>Candidatus Campbelliibacteriota</taxon>
    </lineage>
</organism>
<dbReference type="AlphaFoldDB" id="A0A1F5EMJ6"/>
<dbReference type="EMBL" id="MFAA01000028">
    <property type="protein sequence ID" value="OGD68617.1"/>
    <property type="molecule type" value="Genomic_DNA"/>
</dbReference>
<dbReference type="Proteomes" id="UP000185891">
    <property type="component" value="Unassembled WGS sequence"/>
</dbReference>
<accession>A0A1F5EMJ6</accession>
<proteinExistence type="predicted"/>
<evidence type="ECO:0000313" key="1">
    <source>
        <dbReference type="EMBL" id="OGD68617.1"/>
    </source>
</evidence>
<evidence type="ECO:0000313" key="2">
    <source>
        <dbReference type="Proteomes" id="UP000185891"/>
    </source>
</evidence>
<name>A0A1F5EMJ6_9BACT</name>
<comment type="caution">
    <text evidence="1">The sequence shown here is derived from an EMBL/GenBank/DDBJ whole genome shotgun (WGS) entry which is preliminary data.</text>
</comment>
<gene>
    <name evidence="1" type="ORF">A3E89_01880</name>
</gene>
<sequence>MSVVSFPQVASFQVDQKTKPLYDFLREKLGIQDVYVSGRLEKIFDVTDEELVAFAKALPTLKNLTTEQVQELLSKITVVEL</sequence>
<protein>
    <submittedName>
        <fullName evidence="1">Uncharacterized protein</fullName>
    </submittedName>
</protein>
<reference evidence="1 2" key="1">
    <citation type="journal article" date="2016" name="Nat. Commun.">
        <title>Thousands of microbial genomes shed light on interconnected biogeochemical processes in an aquifer system.</title>
        <authorList>
            <person name="Anantharaman K."/>
            <person name="Brown C.T."/>
            <person name="Hug L.A."/>
            <person name="Sharon I."/>
            <person name="Castelle C.J."/>
            <person name="Probst A.J."/>
            <person name="Thomas B.C."/>
            <person name="Singh A."/>
            <person name="Wilkins M.J."/>
            <person name="Karaoz U."/>
            <person name="Brodie E.L."/>
            <person name="Williams K.H."/>
            <person name="Hubbard S.S."/>
            <person name="Banfield J.F."/>
        </authorList>
    </citation>
    <scope>NUCLEOTIDE SEQUENCE [LARGE SCALE GENOMIC DNA]</scope>
</reference>